<protein>
    <submittedName>
        <fullName evidence="1">TIGR02757 family protein</fullName>
    </submittedName>
</protein>
<dbReference type="RefSeq" id="WP_379763849.1">
    <property type="nucleotide sequence ID" value="NZ_JBHSCL010000004.1"/>
</dbReference>
<evidence type="ECO:0000313" key="2">
    <source>
        <dbReference type="Proteomes" id="UP001595841"/>
    </source>
</evidence>
<keyword evidence="2" id="KW-1185">Reference proteome</keyword>
<dbReference type="EMBL" id="JBHSCL010000004">
    <property type="protein sequence ID" value="MFC4220353.1"/>
    <property type="molecule type" value="Genomic_DNA"/>
</dbReference>
<dbReference type="Pfam" id="PF09674">
    <property type="entry name" value="DUF2400"/>
    <property type="match status" value="1"/>
</dbReference>
<name>A0ABV8PJY4_9FLAO</name>
<organism evidence="1 2">
    <name type="scientific">Flagellimonas marina</name>
    <dbReference type="NCBI Taxonomy" id="1775168"/>
    <lineage>
        <taxon>Bacteria</taxon>
        <taxon>Pseudomonadati</taxon>
        <taxon>Bacteroidota</taxon>
        <taxon>Flavobacteriia</taxon>
        <taxon>Flavobacteriales</taxon>
        <taxon>Flavobacteriaceae</taxon>
        <taxon>Flagellimonas</taxon>
    </lineage>
</organism>
<dbReference type="NCBIfam" id="TIGR02757">
    <property type="entry name" value="TIGR02757 family protein"/>
    <property type="match status" value="1"/>
</dbReference>
<comment type="caution">
    <text evidence="1">The sequence shown here is derived from an EMBL/GenBank/DDBJ whole genome shotgun (WGS) entry which is preliminary data.</text>
</comment>
<sequence length="256" mass="29477">MKLRDSELKDFLDEKVEQYNHPRFLENDPLQVPHLFSKKEDIEISGFLTATIAWGNRKSIINNARKLLGLLDHAPYDFVLNHTPDDLEKLAPFVHRTFNGLDLQYFLVSLKNIYENHGGLEAVFSKNQESDSLQPAISKFKEVFFELPHLPRTTKHISDPNKGSAAKRINMFLRWMVRDNNTGVDFGIWKSLNPAQLSCPLDVHSGNVARKLKLLKRKQNDAKALLELDKKLRKLDSTDPVKYDFALFGLGVFEKF</sequence>
<reference evidence="2" key="1">
    <citation type="journal article" date="2019" name="Int. J. Syst. Evol. Microbiol.">
        <title>The Global Catalogue of Microorganisms (GCM) 10K type strain sequencing project: providing services to taxonomists for standard genome sequencing and annotation.</title>
        <authorList>
            <consortium name="The Broad Institute Genomics Platform"/>
            <consortium name="The Broad Institute Genome Sequencing Center for Infectious Disease"/>
            <person name="Wu L."/>
            <person name="Ma J."/>
        </authorList>
    </citation>
    <scope>NUCLEOTIDE SEQUENCE [LARGE SCALE GENOMIC DNA]</scope>
    <source>
        <strain evidence="2">CGMCC 1.15774</strain>
    </source>
</reference>
<accession>A0ABV8PJY4</accession>
<dbReference type="InterPro" id="IPR014127">
    <property type="entry name" value="CHP02757"/>
</dbReference>
<proteinExistence type="predicted"/>
<evidence type="ECO:0000313" key="1">
    <source>
        <dbReference type="EMBL" id="MFC4220353.1"/>
    </source>
</evidence>
<gene>
    <name evidence="1" type="ORF">ACFOWS_09420</name>
</gene>
<dbReference type="Proteomes" id="UP001595841">
    <property type="component" value="Unassembled WGS sequence"/>
</dbReference>